<evidence type="ECO:0000313" key="1">
    <source>
        <dbReference type="EMBL" id="CAG8570797.1"/>
    </source>
</evidence>
<protein>
    <submittedName>
        <fullName evidence="1">12963_t:CDS:1</fullName>
    </submittedName>
</protein>
<sequence>MSSNQGHSSDASEMSTESEAKKKKEYEETVSRSYVILAESNGWRNPDNSIFPISTENLCNYIRAKMVTNSSKSIEWYINGLRRYHEKLYKNKDWELVCKHPDVINLLKKIKAESKLKSEKESFGTSHHHTGKGNWRAEQLNAENRLTGVSTNIRFPMVIEATTKPINSISVEQNHEFLGNIHIPFVAASRNNETMSNLLDGNETDSQEESSGSKSVLAEKFDPMIVGSDSEDDDDEDYEPESFKYRYESAYRSLKAKYAMKCDYHFDGCVPLGEGRHFILAEKLYRRWAALIASGEDFDINSLPTSPELTEFHVDRAVSI</sequence>
<proteinExistence type="predicted"/>
<keyword evidence="2" id="KW-1185">Reference proteome</keyword>
<reference evidence="1" key="1">
    <citation type="submission" date="2021-06" db="EMBL/GenBank/DDBJ databases">
        <authorList>
            <person name="Kallberg Y."/>
            <person name="Tangrot J."/>
            <person name="Rosling A."/>
        </authorList>
    </citation>
    <scope>NUCLEOTIDE SEQUENCE</scope>
    <source>
        <strain evidence="1">CL356</strain>
    </source>
</reference>
<dbReference type="EMBL" id="CAJVPT010010473">
    <property type="protein sequence ID" value="CAG8570797.1"/>
    <property type="molecule type" value="Genomic_DNA"/>
</dbReference>
<evidence type="ECO:0000313" key="2">
    <source>
        <dbReference type="Proteomes" id="UP000789525"/>
    </source>
</evidence>
<dbReference type="Proteomes" id="UP000789525">
    <property type="component" value="Unassembled WGS sequence"/>
</dbReference>
<comment type="caution">
    <text evidence="1">The sequence shown here is derived from an EMBL/GenBank/DDBJ whole genome shotgun (WGS) entry which is preliminary data.</text>
</comment>
<gene>
    <name evidence="1" type="ORF">ACOLOM_LOCUS5597</name>
</gene>
<accession>A0ACA9M8E4</accession>
<organism evidence="1 2">
    <name type="scientific">Acaulospora colombiana</name>
    <dbReference type="NCBI Taxonomy" id="27376"/>
    <lineage>
        <taxon>Eukaryota</taxon>
        <taxon>Fungi</taxon>
        <taxon>Fungi incertae sedis</taxon>
        <taxon>Mucoromycota</taxon>
        <taxon>Glomeromycotina</taxon>
        <taxon>Glomeromycetes</taxon>
        <taxon>Diversisporales</taxon>
        <taxon>Acaulosporaceae</taxon>
        <taxon>Acaulospora</taxon>
    </lineage>
</organism>
<name>A0ACA9M8E4_9GLOM</name>